<evidence type="ECO:0000313" key="2">
    <source>
        <dbReference type="WBParaSite" id="L893_g32579.t1"/>
    </source>
</evidence>
<sequence>MSQQPLGVLISRHHPISTYLCLQLLGAPLQLTPSTSFCTKKTLITSTRHRYALNVDQPWVQLFYCHQRTPKTSIDVLCSFLRPGIINDGFGAQLQRRNILQGHDIP</sequence>
<dbReference type="AlphaFoldDB" id="A0A1I8A4E7"/>
<reference evidence="2" key="1">
    <citation type="submission" date="2016-11" db="UniProtKB">
        <authorList>
            <consortium name="WormBaseParasite"/>
        </authorList>
    </citation>
    <scope>IDENTIFICATION</scope>
</reference>
<proteinExistence type="predicted"/>
<keyword evidence="1" id="KW-1185">Reference proteome</keyword>
<evidence type="ECO:0000313" key="1">
    <source>
        <dbReference type="Proteomes" id="UP000095287"/>
    </source>
</evidence>
<protein>
    <submittedName>
        <fullName evidence="2">Secreted protein</fullName>
    </submittedName>
</protein>
<dbReference type="WBParaSite" id="L893_g32579.t1">
    <property type="protein sequence ID" value="L893_g32579.t1"/>
    <property type="gene ID" value="L893_g32579"/>
</dbReference>
<organism evidence="1 2">
    <name type="scientific">Steinernema glaseri</name>
    <dbReference type="NCBI Taxonomy" id="37863"/>
    <lineage>
        <taxon>Eukaryota</taxon>
        <taxon>Metazoa</taxon>
        <taxon>Ecdysozoa</taxon>
        <taxon>Nematoda</taxon>
        <taxon>Chromadorea</taxon>
        <taxon>Rhabditida</taxon>
        <taxon>Tylenchina</taxon>
        <taxon>Panagrolaimomorpha</taxon>
        <taxon>Strongyloidoidea</taxon>
        <taxon>Steinernematidae</taxon>
        <taxon>Steinernema</taxon>
    </lineage>
</organism>
<name>A0A1I8A4E7_9BILA</name>
<accession>A0A1I8A4E7</accession>
<dbReference type="Proteomes" id="UP000095287">
    <property type="component" value="Unplaced"/>
</dbReference>